<dbReference type="PANTHER" id="PTHR46761:SF2">
    <property type="entry name" value="RAN GTPASE-ACTIVATING PROTEIN 1"/>
    <property type="match status" value="1"/>
</dbReference>
<protein>
    <submittedName>
        <fullName evidence="2">Uncharacterized protein</fullName>
    </submittedName>
</protein>
<dbReference type="RefSeq" id="XP_005713207.1">
    <property type="nucleotide sequence ID" value="XM_005713150.1"/>
</dbReference>
<dbReference type="EMBL" id="HG001644">
    <property type="protein sequence ID" value="CDF33404.1"/>
    <property type="molecule type" value="Genomic_DNA"/>
</dbReference>
<dbReference type="PANTHER" id="PTHR46761">
    <property type="entry name" value="RAN GTPASE-ACTIVATING PROTEIN 1"/>
    <property type="match status" value="1"/>
</dbReference>
<dbReference type="Gramene" id="CDF33404">
    <property type="protein sequence ID" value="CDF33404"/>
    <property type="gene ID" value="CHC_T00002178001"/>
</dbReference>
<dbReference type="AlphaFoldDB" id="R7Q5W4"/>
<dbReference type="Gene3D" id="3.80.10.10">
    <property type="entry name" value="Ribonuclease Inhibitor"/>
    <property type="match status" value="2"/>
</dbReference>
<dbReference type="GO" id="GO:0005096">
    <property type="term" value="F:GTPase activator activity"/>
    <property type="evidence" value="ECO:0007669"/>
    <property type="project" value="InterPro"/>
</dbReference>
<dbReference type="GeneID" id="17320924"/>
<accession>R7Q5W4</accession>
<feature type="region of interest" description="Disordered" evidence="1">
    <location>
        <begin position="378"/>
        <end position="408"/>
    </location>
</feature>
<dbReference type="SMART" id="SM00368">
    <property type="entry name" value="LRR_RI"/>
    <property type="match status" value="6"/>
</dbReference>
<dbReference type="STRING" id="2769.R7Q5W4"/>
<sequence>MISPPSPMAHFSIDATKREALTASRAEELLRDLSAGITSVKLSGVSFGDGSAPVAAEALSRAAATLRDVDLSDIIASRPEDEAKRALTVIADALSICDALRSLNLSDNALGAKGIRALGSLLAGRAELQELLLCNNGLAADAGDLIASAVLETAPTKLKKLHFHNNLLETAGSVALAPIVDNSPMLEDFRFSSLRLGRDGSVRICKALHPRLGETLRHLNLSDNTFGEEGAEALADVLGDAAVLETLLLRDDALGDDGVQAVCKALVHGAPRLFKLDVSGNEMEAGAARQLGKLVSVGRLTEVLAEDNELGSSGACALAREISEEARVEVLDVSSSEIGGRGALRLATAVQELEGLKTLRMDANCIPRSVVEQVEELLGERLGGLEENDEEGEESEEEEDEEDEDAED</sequence>
<organism evidence="2 3">
    <name type="scientific">Chondrus crispus</name>
    <name type="common">Carrageen Irish moss</name>
    <name type="synonym">Polymorpha crispa</name>
    <dbReference type="NCBI Taxonomy" id="2769"/>
    <lineage>
        <taxon>Eukaryota</taxon>
        <taxon>Rhodophyta</taxon>
        <taxon>Florideophyceae</taxon>
        <taxon>Rhodymeniophycidae</taxon>
        <taxon>Gigartinales</taxon>
        <taxon>Gigartinaceae</taxon>
        <taxon>Chondrus</taxon>
    </lineage>
</organism>
<reference evidence="3" key="1">
    <citation type="journal article" date="2013" name="Proc. Natl. Acad. Sci. U.S.A.">
        <title>Genome structure and metabolic features in the red seaweed Chondrus crispus shed light on evolution of the Archaeplastida.</title>
        <authorList>
            <person name="Collen J."/>
            <person name="Porcel B."/>
            <person name="Carre W."/>
            <person name="Ball S.G."/>
            <person name="Chaparro C."/>
            <person name="Tonon T."/>
            <person name="Barbeyron T."/>
            <person name="Michel G."/>
            <person name="Noel B."/>
            <person name="Valentin K."/>
            <person name="Elias M."/>
            <person name="Artiguenave F."/>
            <person name="Arun A."/>
            <person name="Aury J.M."/>
            <person name="Barbosa-Neto J.F."/>
            <person name="Bothwell J.H."/>
            <person name="Bouget F.Y."/>
            <person name="Brillet L."/>
            <person name="Cabello-Hurtado F."/>
            <person name="Capella-Gutierrez S."/>
            <person name="Charrier B."/>
            <person name="Cladiere L."/>
            <person name="Cock J.M."/>
            <person name="Coelho S.M."/>
            <person name="Colleoni C."/>
            <person name="Czjzek M."/>
            <person name="Da Silva C."/>
            <person name="Delage L."/>
            <person name="Denoeud F."/>
            <person name="Deschamps P."/>
            <person name="Dittami S.M."/>
            <person name="Gabaldon T."/>
            <person name="Gachon C.M."/>
            <person name="Groisillier A."/>
            <person name="Herve C."/>
            <person name="Jabbari K."/>
            <person name="Katinka M."/>
            <person name="Kloareg B."/>
            <person name="Kowalczyk N."/>
            <person name="Labadie K."/>
            <person name="Leblanc C."/>
            <person name="Lopez P.J."/>
            <person name="McLachlan D.H."/>
            <person name="Meslet-Cladiere L."/>
            <person name="Moustafa A."/>
            <person name="Nehr Z."/>
            <person name="Nyvall Collen P."/>
            <person name="Panaud O."/>
            <person name="Partensky F."/>
            <person name="Poulain J."/>
            <person name="Rensing S.A."/>
            <person name="Rousvoal S."/>
            <person name="Samson G."/>
            <person name="Symeonidi A."/>
            <person name="Weissenbach J."/>
            <person name="Zambounis A."/>
            <person name="Wincker P."/>
            <person name="Boyen C."/>
        </authorList>
    </citation>
    <scope>NUCLEOTIDE SEQUENCE [LARGE SCALE GENOMIC DNA]</scope>
    <source>
        <strain evidence="3">cv. Stackhouse</strain>
    </source>
</reference>
<dbReference type="InterPro" id="IPR045203">
    <property type="entry name" value="RanGAP1/2"/>
</dbReference>
<evidence type="ECO:0000256" key="1">
    <source>
        <dbReference type="SAM" id="MobiDB-lite"/>
    </source>
</evidence>
<dbReference type="Pfam" id="PF13516">
    <property type="entry name" value="LRR_6"/>
    <property type="match status" value="2"/>
</dbReference>
<dbReference type="Proteomes" id="UP000012073">
    <property type="component" value="Unassembled WGS sequence"/>
</dbReference>
<dbReference type="OrthoDB" id="120976at2759"/>
<dbReference type="PhylomeDB" id="R7Q5W4"/>
<dbReference type="InterPro" id="IPR001611">
    <property type="entry name" value="Leu-rich_rpt"/>
</dbReference>
<feature type="compositionally biased region" description="Acidic residues" evidence="1">
    <location>
        <begin position="386"/>
        <end position="408"/>
    </location>
</feature>
<evidence type="ECO:0000313" key="3">
    <source>
        <dbReference type="Proteomes" id="UP000012073"/>
    </source>
</evidence>
<dbReference type="OMA" id="TCIAAKQ"/>
<evidence type="ECO:0000313" key="2">
    <source>
        <dbReference type="EMBL" id="CDF33404.1"/>
    </source>
</evidence>
<keyword evidence="3" id="KW-1185">Reference proteome</keyword>
<gene>
    <name evidence="2" type="ORF">CHC_T00002178001</name>
</gene>
<dbReference type="InterPro" id="IPR032675">
    <property type="entry name" value="LRR_dom_sf"/>
</dbReference>
<dbReference type="KEGG" id="ccp:CHC_T00002178001"/>
<dbReference type="SUPFAM" id="SSF52047">
    <property type="entry name" value="RNI-like"/>
    <property type="match status" value="1"/>
</dbReference>
<name>R7Q5W4_CHOCR</name>
<proteinExistence type="predicted"/>